<comment type="caution">
    <text evidence="2">The sequence shown here is derived from an EMBL/GenBank/DDBJ whole genome shotgun (WGS) entry which is preliminary data.</text>
</comment>
<keyword evidence="1" id="KW-0472">Membrane</keyword>
<dbReference type="AlphaFoldDB" id="A0A2U2BR76"/>
<dbReference type="PANTHER" id="PTHR34980:SF2">
    <property type="entry name" value="INNER MEMBRANE PROTEIN YHAH-RELATED"/>
    <property type="match status" value="1"/>
</dbReference>
<dbReference type="PANTHER" id="PTHR34980">
    <property type="entry name" value="INNER MEMBRANE PROTEIN-RELATED-RELATED"/>
    <property type="match status" value="1"/>
</dbReference>
<feature type="transmembrane region" description="Helical" evidence="1">
    <location>
        <begin position="26"/>
        <end position="47"/>
    </location>
</feature>
<evidence type="ECO:0000313" key="3">
    <source>
        <dbReference type="Proteomes" id="UP000245168"/>
    </source>
</evidence>
<evidence type="ECO:0000313" key="2">
    <source>
        <dbReference type="EMBL" id="PWE16517.1"/>
    </source>
</evidence>
<feature type="transmembrane region" description="Helical" evidence="1">
    <location>
        <begin position="83"/>
        <end position="102"/>
    </location>
</feature>
<dbReference type="InterPro" id="IPR008523">
    <property type="entry name" value="DUF805"/>
</dbReference>
<dbReference type="RefSeq" id="WP_109253672.1">
    <property type="nucleotide sequence ID" value="NZ_QEXV01000006.1"/>
</dbReference>
<gene>
    <name evidence="2" type="ORF">DDZ18_12160</name>
</gene>
<keyword evidence="1" id="KW-0812">Transmembrane</keyword>
<dbReference type="GO" id="GO:0005886">
    <property type="term" value="C:plasma membrane"/>
    <property type="evidence" value="ECO:0007669"/>
    <property type="project" value="TreeGrafter"/>
</dbReference>
<dbReference type="Proteomes" id="UP000245168">
    <property type="component" value="Unassembled WGS sequence"/>
</dbReference>
<name>A0A2U2BR76_9PROT</name>
<dbReference type="OrthoDB" id="9812349at2"/>
<feature type="transmembrane region" description="Helical" evidence="1">
    <location>
        <begin position="53"/>
        <end position="71"/>
    </location>
</feature>
<protein>
    <submittedName>
        <fullName evidence="2">DUF805 domain-containing protein</fullName>
    </submittedName>
</protein>
<proteinExistence type="predicted"/>
<reference evidence="3" key="1">
    <citation type="submission" date="2018-05" db="EMBL/GenBank/DDBJ databases">
        <authorList>
            <person name="Liu B.-T."/>
        </authorList>
    </citation>
    <scope>NUCLEOTIDE SEQUENCE [LARGE SCALE GENOMIC DNA]</scope>
    <source>
        <strain evidence="3">WD6-1</strain>
    </source>
</reference>
<sequence>MTFVEAVKAVYSNYVGFEGRAERSEFWWFFLFYILAYWLLLLIEAGVLGGPGALPGLFALATLLPALGVSVRRLHDTGKSGWWILLGFIPIVGAIILIIFYVQPSNPGSNQFGESPVGSAGGGAEPA</sequence>
<evidence type="ECO:0000256" key="1">
    <source>
        <dbReference type="SAM" id="Phobius"/>
    </source>
</evidence>
<accession>A0A2U2BR76</accession>
<organism evidence="2 3">
    <name type="scientific">Marinicauda salina</name>
    <dbReference type="NCBI Taxonomy" id="2135793"/>
    <lineage>
        <taxon>Bacteria</taxon>
        <taxon>Pseudomonadati</taxon>
        <taxon>Pseudomonadota</taxon>
        <taxon>Alphaproteobacteria</taxon>
        <taxon>Maricaulales</taxon>
        <taxon>Maricaulaceae</taxon>
        <taxon>Marinicauda</taxon>
    </lineage>
</organism>
<keyword evidence="3" id="KW-1185">Reference proteome</keyword>
<keyword evidence="1" id="KW-1133">Transmembrane helix</keyword>
<dbReference type="Pfam" id="PF05656">
    <property type="entry name" value="DUF805"/>
    <property type="match status" value="1"/>
</dbReference>
<dbReference type="EMBL" id="QEXV01000006">
    <property type="protein sequence ID" value="PWE16517.1"/>
    <property type="molecule type" value="Genomic_DNA"/>
</dbReference>